<organism evidence="2 3">
    <name type="scientific">Streptomyces milbemycinicus</name>
    <dbReference type="NCBI Taxonomy" id="476552"/>
    <lineage>
        <taxon>Bacteria</taxon>
        <taxon>Bacillati</taxon>
        <taxon>Actinomycetota</taxon>
        <taxon>Actinomycetes</taxon>
        <taxon>Kitasatosporales</taxon>
        <taxon>Streptomycetaceae</taxon>
        <taxon>Streptomyces</taxon>
    </lineage>
</organism>
<dbReference type="EMBL" id="JBJDQH010000038">
    <property type="protein sequence ID" value="MFK4273016.1"/>
    <property type="molecule type" value="Genomic_DNA"/>
</dbReference>
<accession>A0ABW8M4G3</accession>
<feature type="region of interest" description="Disordered" evidence="1">
    <location>
        <begin position="280"/>
        <end position="299"/>
    </location>
</feature>
<sequence>MPGTTLLTEERKEPFAAGGRSGLPQLTLLHKDPTQRYPNATDLSQAGADTATVEAAEDLLVQRCMRRLGMGWKVIPRIAGDDAPNRRRYGIIELAIAERFGYHVPPDTSGAAQRQELDNTREKTLAPREHQAAYGSDGLSGCWGQAHSRLLQRAPQADEVLLRRLVTEAYENSRRDDKVDQVVRSWRACMENKGLHYKDPISAAGDKRWGRSPRPSRAELGTAVADVRCKTETGLVAAWHKIETRIQWDAIRTHPQLFHHLKEAKTGQLTAARQALAALAQGDNSGSPRPTQNWAQNLR</sequence>
<feature type="region of interest" description="Disordered" evidence="1">
    <location>
        <begin position="1"/>
        <end position="25"/>
    </location>
</feature>
<dbReference type="RefSeq" id="WP_404749106.1">
    <property type="nucleotide sequence ID" value="NZ_JBJDQH010000038.1"/>
</dbReference>
<name>A0ABW8M4G3_9ACTN</name>
<dbReference type="Proteomes" id="UP001620295">
    <property type="component" value="Unassembled WGS sequence"/>
</dbReference>
<evidence type="ECO:0000313" key="3">
    <source>
        <dbReference type="Proteomes" id="UP001620295"/>
    </source>
</evidence>
<evidence type="ECO:0000256" key="1">
    <source>
        <dbReference type="SAM" id="MobiDB-lite"/>
    </source>
</evidence>
<protein>
    <submittedName>
        <fullName evidence="2">Uncharacterized protein</fullName>
    </submittedName>
</protein>
<comment type="caution">
    <text evidence="2">The sequence shown here is derived from an EMBL/GenBank/DDBJ whole genome shotgun (WGS) entry which is preliminary data.</text>
</comment>
<proteinExistence type="predicted"/>
<reference evidence="2 3" key="1">
    <citation type="submission" date="2024-11" db="EMBL/GenBank/DDBJ databases">
        <title>The Natural Products Discovery Center: Release of the First 8490 Sequenced Strains for Exploring Actinobacteria Biosynthetic Diversity.</title>
        <authorList>
            <person name="Kalkreuter E."/>
            <person name="Kautsar S.A."/>
            <person name="Yang D."/>
            <person name="Bader C.D."/>
            <person name="Teijaro C.N."/>
            <person name="Fluegel L."/>
            <person name="Davis C.M."/>
            <person name="Simpson J.R."/>
            <person name="Lauterbach L."/>
            <person name="Steele A.D."/>
            <person name="Gui C."/>
            <person name="Meng S."/>
            <person name="Li G."/>
            <person name="Viehrig K."/>
            <person name="Ye F."/>
            <person name="Su P."/>
            <person name="Kiefer A.F."/>
            <person name="Nichols A."/>
            <person name="Cepeda A.J."/>
            <person name="Yan W."/>
            <person name="Fan B."/>
            <person name="Jiang Y."/>
            <person name="Adhikari A."/>
            <person name="Zheng C.-J."/>
            <person name="Schuster L."/>
            <person name="Cowan T.M."/>
            <person name="Smanski M.J."/>
            <person name="Chevrette M.G."/>
            <person name="De Carvalho L.P.S."/>
            <person name="Shen B."/>
        </authorList>
    </citation>
    <scope>NUCLEOTIDE SEQUENCE [LARGE SCALE GENOMIC DNA]</scope>
    <source>
        <strain evidence="2 3">NPDC020863</strain>
    </source>
</reference>
<gene>
    <name evidence="2" type="ORF">ACI2L5_50420</name>
</gene>
<feature type="compositionally biased region" description="Polar residues" evidence="1">
    <location>
        <begin position="282"/>
        <end position="299"/>
    </location>
</feature>
<keyword evidence="3" id="KW-1185">Reference proteome</keyword>
<evidence type="ECO:0000313" key="2">
    <source>
        <dbReference type="EMBL" id="MFK4273016.1"/>
    </source>
</evidence>